<feature type="transmembrane region" description="Helical" evidence="6">
    <location>
        <begin position="15"/>
        <end position="36"/>
    </location>
</feature>
<dbReference type="InterPro" id="IPR052337">
    <property type="entry name" value="SAT4-like"/>
</dbReference>
<feature type="transmembrane region" description="Helical" evidence="6">
    <location>
        <begin position="182"/>
        <end position="205"/>
    </location>
</feature>
<feature type="transmembrane region" description="Helical" evidence="6">
    <location>
        <begin position="48"/>
        <end position="75"/>
    </location>
</feature>
<evidence type="ECO:0000256" key="2">
    <source>
        <dbReference type="ARBA" id="ARBA00022692"/>
    </source>
</evidence>
<accession>A0ABR4P850</accession>
<feature type="domain" description="Rhodopsin" evidence="7">
    <location>
        <begin position="29"/>
        <end position="276"/>
    </location>
</feature>
<evidence type="ECO:0000256" key="4">
    <source>
        <dbReference type="ARBA" id="ARBA00023136"/>
    </source>
</evidence>
<dbReference type="Proteomes" id="UP001629113">
    <property type="component" value="Unassembled WGS sequence"/>
</dbReference>
<dbReference type="InterPro" id="IPR049326">
    <property type="entry name" value="Rhodopsin_dom_fungi"/>
</dbReference>
<keyword evidence="9" id="KW-1185">Reference proteome</keyword>
<evidence type="ECO:0000259" key="7">
    <source>
        <dbReference type="Pfam" id="PF20684"/>
    </source>
</evidence>
<evidence type="ECO:0000256" key="3">
    <source>
        <dbReference type="ARBA" id="ARBA00022989"/>
    </source>
</evidence>
<dbReference type="PANTHER" id="PTHR33048:SF146">
    <property type="entry name" value="INTEGRAL MEMBRANE PROTEIN"/>
    <property type="match status" value="1"/>
</dbReference>
<sequence>MMVSQDISHKTNLEVLVACLCVAAVFVSLRVTARWFKVHHAPLEAEDLCIYLSLASFAVMCALYITSMPTLYNAAAVMSGKMAPYDNFKQDVSRMLKKFFAVQIFFWLTLWAVKASLMFMIRKLTLGLPVYTRLWSGLMVFIVLAFVGCVVSQFTSCSSMHAWFTAGLCATERDATAQAASLWYALAVDLLTDLMIMAIPIRLLWNLRISTIEKVSLCIVFTVGIITMVFAIVRVVSLDSSVSGGQVSTTWLIFWAAIEGAVAIIVGCLPAFAIFLRGRLEAHRSKYANYTDNSTGSNPVSNSFSVTNKSRLRTDNVALDVLEPARLPSGDGESRRNLVWGGDHMSMR</sequence>
<feature type="transmembrane region" description="Helical" evidence="6">
    <location>
        <begin position="252"/>
        <end position="276"/>
    </location>
</feature>
<reference evidence="8 9" key="1">
    <citation type="submission" date="2024-06" db="EMBL/GenBank/DDBJ databases">
        <title>Complete genome of Phlyctema vagabunda strain 19-DSS-EL-015.</title>
        <authorList>
            <person name="Fiorenzani C."/>
        </authorList>
    </citation>
    <scope>NUCLEOTIDE SEQUENCE [LARGE SCALE GENOMIC DNA]</scope>
    <source>
        <strain evidence="8 9">19-DSS-EL-015</strain>
    </source>
</reference>
<feature type="transmembrane region" description="Helical" evidence="6">
    <location>
        <begin position="134"/>
        <end position="154"/>
    </location>
</feature>
<comment type="similarity">
    <text evidence="5">Belongs to the SAT4 family.</text>
</comment>
<keyword evidence="4 6" id="KW-0472">Membrane</keyword>
<evidence type="ECO:0000313" key="9">
    <source>
        <dbReference type="Proteomes" id="UP001629113"/>
    </source>
</evidence>
<protein>
    <recommendedName>
        <fullName evidence="7">Rhodopsin domain-containing protein</fullName>
    </recommendedName>
</protein>
<keyword evidence="3 6" id="KW-1133">Transmembrane helix</keyword>
<proteinExistence type="inferred from homology"/>
<gene>
    <name evidence="8" type="ORF">PVAG01_09478</name>
</gene>
<organism evidence="8 9">
    <name type="scientific">Phlyctema vagabunda</name>
    <dbReference type="NCBI Taxonomy" id="108571"/>
    <lineage>
        <taxon>Eukaryota</taxon>
        <taxon>Fungi</taxon>
        <taxon>Dikarya</taxon>
        <taxon>Ascomycota</taxon>
        <taxon>Pezizomycotina</taxon>
        <taxon>Leotiomycetes</taxon>
        <taxon>Helotiales</taxon>
        <taxon>Dermateaceae</taxon>
        <taxon>Phlyctema</taxon>
    </lineage>
</organism>
<name>A0ABR4P850_9HELO</name>
<dbReference type="PANTHER" id="PTHR33048">
    <property type="entry name" value="PTH11-LIKE INTEGRAL MEMBRANE PROTEIN (AFU_ORTHOLOGUE AFUA_5G11245)"/>
    <property type="match status" value="1"/>
</dbReference>
<evidence type="ECO:0000313" key="8">
    <source>
        <dbReference type="EMBL" id="KAL3419256.1"/>
    </source>
</evidence>
<dbReference type="Pfam" id="PF20684">
    <property type="entry name" value="Fung_rhodopsin"/>
    <property type="match status" value="1"/>
</dbReference>
<comment type="caution">
    <text evidence="8">The sequence shown here is derived from an EMBL/GenBank/DDBJ whole genome shotgun (WGS) entry which is preliminary data.</text>
</comment>
<feature type="transmembrane region" description="Helical" evidence="6">
    <location>
        <begin position="95"/>
        <end position="113"/>
    </location>
</feature>
<feature type="transmembrane region" description="Helical" evidence="6">
    <location>
        <begin position="217"/>
        <end position="237"/>
    </location>
</feature>
<dbReference type="EMBL" id="JBFCZG010000008">
    <property type="protein sequence ID" value="KAL3419256.1"/>
    <property type="molecule type" value="Genomic_DNA"/>
</dbReference>
<comment type="subcellular location">
    <subcellularLocation>
        <location evidence="1">Membrane</location>
        <topology evidence="1">Multi-pass membrane protein</topology>
    </subcellularLocation>
</comment>
<keyword evidence="2 6" id="KW-0812">Transmembrane</keyword>
<evidence type="ECO:0000256" key="6">
    <source>
        <dbReference type="SAM" id="Phobius"/>
    </source>
</evidence>
<evidence type="ECO:0000256" key="1">
    <source>
        <dbReference type="ARBA" id="ARBA00004141"/>
    </source>
</evidence>
<evidence type="ECO:0000256" key="5">
    <source>
        <dbReference type="ARBA" id="ARBA00038359"/>
    </source>
</evidence>